<dbReference type="RefSeq" id="WP_068451739.1">
    <property type="nucleotide sequence ID" value="NZ_CP150660.1"/>
</dbReference>
<dbReference type="OrthoDB" id="995338at2"/>
<proteinExistence type="predicted"/>
<name>A0A176T4X2_9FLAO</name>
<comment type="caution">
    <text evidence="1">The sequence shown here is derived from an EMBL/GenBank/DDBJ whole genome shotgun (WGS) entry which is preliminary data.</text>
</comment>
<evidence type="ECO:0000313" key="2">
    <source>
        <dbReference type="Proteomes" id="UP000076923"/>
    </source>
</evidence>
<dbReference type="AlphaFoldDB" id="A0A176T4X2"/>
<keyword evidence="2" id="KW-1185">Reference proteome</keyword>
<reference evidence="1 2" key="1">
    <citation type="submission" date="2016-02" db="EMBL/GenBank/DDBJ databases">
        <title>Draft genome sequence of Polaribacter atrinae KACC17473.</title>
        <authorList>
            <person name="Shin S.-K."/>
            <person name="Yi H."/>
        </authorList>
    </citation>
    <scope>NUCLEOTIDE SEQUENCE [LARGE SCALE GENOMIC DNA]</scope>
    <source>
        <strain evidence="1 2">KACC 17473</strain>
    </source>
</reference>
<organism evidence="1 2">
    <name type="scientific">Polaribacter atrinae</name>
    <dbReference type="NCBI Taxonomy" id="1333662"/>
    <lineage>
        <taxon>Bacteria</taxon>
        <taxon>Pseudomonadati</taxon>
        <taxon>Bacteroidota</taxon>
        <taxon>Flavobacteriia</taxon>
        <taxon>Flavobacteriales</taxon>
        <taxon>Flavobacteriaceae</taxon>
    </lineage>
</organism>
<dbReference type="InterPro" id="IPR024353">
    <property type="entry name" value="DUF3871"/>
</dbReference>
<accession>A0A176T4X2</accession>
<dbReference type="STRING" id="1333662.LPB303_14560"/>
<dbReference type="Proteomes" id="UP000076923">
    <property type="component" value="Unassembled WGS sequence"/>
</dbReference>
<dbReference type="EMBL" id="LVWE01000058">
    <property type="protein sequence ID" value="OAD42860.1"/>
    <property type="molecule type" value="Genomic_DNA"/>
</dbReference>
<evidence type="ECO:0000313" key="1">
    <source>
        <dbReference type="EMBL" id="OAD42860.1"/>
    </source>
</evidence>
<evidence type="ECO:0008006" key="3">
    <source>
        <dbReference type="Google" id="ProtNLM"/>
    </source>
</evidence>
<dbReference type="Pfam" id="PF12987">
    <property type="entry name" value="DUF3871"/>
    <property type="match status" value="1"/>
</dbReference>
<gene>
    <name evidence="1" type="ORF">LPB303_14560</name>
</gene>
<sequence length="329" mass="37860">MELVANYNPIEMIQEVSQVVQKSASNFIGANTIEVSLEHIQNKCIVPVFAKDNEVTISHYGFINSVKEVVESVYSDINVITPSIRASHQIKGRIPSAIGKPVKELLEHEKTIYYERMAFMIEIPNKQVVVNDQILNLTIGGVRAYNQENLFSKKSIEKFKVFIGFKNTVCTNLCIATDGLQSEIRVSSITELKEGVLNLIQGYNQEAHLGVMERMSKFQLSEQEFAHLLGKMRMYHFLSKEERKTKFPLQLTDSQIGIITKNYFTDKNFKRASNKMINLWQVYNLFTEANKSSYIDTNLERNVSAYEFIQMLGFSRENKQNNFFNHIII</sequence>
<protein>
    <recommendedName>
        <fullName evidence="3">DUF3871 family protein</fullName>
    </recommendedName>
</protein>